<dbReference type="EMBL" id="MH507506">
    <property type="protein sequence ID" value="QEA08654.1"/>
    <property type="molecule type" value="Genomic_RNA"/>
</dbReference>
<organism evidence="9">
    <name type="scientific">Hayes Yard virus</name>
    <dbReference type="NCBI Taxonomy" id="2602440"/>
    <lineage>
        <taxon>Viruses</taxon>
        <taxon>Riboviria</taxon>
        <taxon>Orthornavirae</taxon>
        <taxon>Negarnaviricota</taxon>
        <taxon>Haploviricotina</taxon>
        <taxon>Monjiviricetes</taxon>
        <taxon>Mononegavirales</taxon>
        <taxon>Rhabdoviridae</taxon>
        <taxon>Alpharhabdovirinae</taxon>
        <taxon>Ephemerovirus</taxon>
        <taxon>Ephemerovirus hayes</taxon>
    </lineage>
</organism>
<dbReference type="InterPro" id="IPR001903">
    <property type="entry name" value="Rhabdo_glycop_FD"/>
</dbReference>
<evidence type="ECO:0000256" key="3">
    <source>
        <dbReference type="ARBA" id="ARBA00022729"/>
    </source>
</evidence>
<comment type="subcellular location">
    <subcellularLocation>
        <location evidence="1">Membrane</location>
        <topology evidence="1">Single-pass type I membrane protein</topology>
    </subcellularLocation>
</comment>
<keyword evidence="2 7" id="KW-0812">Transmembrane</keyword>
<dbReference type="Proteomes" id="UP000676204">
    <property type="component" value="Segment"/>
</dbReference>
<evidence type="ECO:0000313" key="9">
    <source>
        <dbReference type="EMBL" id="QEA08654.1"/>
    </source>
</evidence>
<dbReference type="SUPFAM" id="SSF161008">
    <property type="entry name" value="Viral glycoprotein ectodomain-like"/>
    <property type="match status" value="1"/>
</dbReference>
<dbReference type="GeneID" id="80535948"/>
<evidence type="ECO:0000256" key="1">
    <source>
        <dbReference type="ARBA" id="ARBA00004479"/>
    </source>
</evidence>
<evidence type="ECO:0000256" key="7">
    <source>
        <dbReference type="SAM" id="Phobius"/>
    </source>
</evidence>
<keyword evidence="5 7" id="KW-0472">Membrane</keyword>
<evidence type="ECO:0000256" key="4">
    <source>
        <dbReference type="ARBA" id="ARBA00022989"/>
    </source>
</evidence>
<dbReference type="KEGG" id="vg:80535948"/>
<feature type="domain" description="Spike glycoprotein fusion" evidence="8">
    <location>
        <begin position="73"/>
        <end position="170"/>
    </location>
</feature>
<evidence type="ECO:0000313" key="10">
    <source>
        <dbReference type="Proteomes" id="UP000676204"/>
    </source>
</evidence>
<evidence type="ECO:0000256" key="5">
    <source>
        <dbReference type="ARBA" id="ARBA00023136"/>
    </source>
</evidence>
<proteinExistence type="predicted"/>
<keyword evidence="10" id="KW-1185">Reference proteome</keyword>
<name>A0A7D0IQK7_9RHAB</name>
<dbReference type="Pfam" id="PF00974">
    <property type="entry name" value="Rhabdo_glycop_FD"/>
    <property type="match status" value="1"/>
</dbReference>
<feature type="transmembrane region" description="Helical" evidence="7">
    <location>
        <begin position="536"/>
        <end position="554"/>
    </location>
</feature>
<dbReference type="RefSeq" id="YP_010797941.1">
    <property type="nucleotide sequence ID" value="NC_076261.1"/>
</dbReference>
<evidence type="ECO:0000256" key="6">
    <source>
        <dbReference type="ARBA" id="ARBA00023180"/>
    </source>
</evidence>
<dbReference type="GO" id="GO:0016020">
    <property type="term" value="C:membrane"/>
    <property type="evidence" value="ECO:0007669"/>
    <property type="project" value="UniProtKB-SubCell"/>
</dbReference>
<evidence type="ECO:0000256" key="2">
    <source>
        <dbReference type="ARBA" id="ARBA00022692"/>
    </source>
</evidence>
<keyword evidence="6" id="KW-0325">Glycoprotein</keyword>
<protein>
    <submittedName>
        <fullName evidence="9">Non-structural glycoprotein</fullName>
    </submittedName>
</protein>
<keyword evidence="4 7" id="KW-1133">Transmembrane helix</keyword>
<dbReference type="GO" id="GO:0019031">
    <property type="term" value="C:viral envelope"/>
    <property type="evidence" value="ECO:0007669"/>
    <property type="project" value="InterPro"/>
</dbReference>
<sequence length="580" mass="67516">MWIYLISFSMVVSICEGYWVNYPTECKDLNSEEAIRDLCGGNSLINIRNTLLDDSWEKIGEICTPDNSKSKRVRGFFCTAVTKKTTCKVLENLDNKVTYETTIRKVGREECYNHIQDLNLKTEEESQKNLAPFYPPPKCELGKEETVVKTFMVLDETEINLNPLDFEKEDLYLFSLENNRSIIENDLLVERSEYCKLSNWKCHGRKNHIPLEIFKDDDQVSIRLELLKLNILYDSEYGELPLYNSCKMTFCGKEVVRTEGGAIILLRHNGIVEKTRECDRRERNSPIQDLSRKVFKTIGPILLSTLYKRHDLCRKIKDNLKNGRPVPFENLNYINPFEPGWHPAAHYVRIKTSINGALRGRLIEATKLQFKSCNYEIGDAHPKNGTTNFTITFGQGKMITHDNIASREGWVVESIDPEQDQNFTKGRVRVWYNGVMERDNELFFPTTFLIKKFESIYKDKVMISLDGTDSLWVKDNRTEIIVKLEKDTSTKTNLTEDEWSNLNHSVHKVGVEDGTVIMRSNETITIENKSYFTEDFSTWSIYTILSVLGLWVLYRKGVSKGNKVRVRKFIQRFFKLDYRQ</sequence>
<keyword evidence="3" id="KW-0732">Signal</keyword>
<accession>A0A7D0IQK7</accession>
<evidence type="ECO:0000259" key="8">
    <source>
        <dbReference type="Pfam" id="PF00974"/>
    </source>
</evidence>
<reference evidence="9" key="1">
    <citation type="journal article" date="2020" name="Vet. Res.">
        <title>Hayes Yard virus: a novel ephemerovirus isolated from a bull with severe clinical signs of bovine ephemeral fever is most closely related to Puchong virus.</title>
        <authorList>
            <person name="Blasdell K.R."/>
            <person name="Davis S.S."/>
            <person name="Voysey R."/>
            <person name="Bulach D.M."/>
            <person name="Middleton D."/>
            <person name="Williams S."/>
            <person name="Harmsen M.B."/>
            <person name="Weir R.P."/>
            <person name="Crameri S."/>
            <person name="Walsh S.J."/>
            <person name="Peck G.R."/>
            <person name="Tesh R.B."/>
            <person name="Boyle D.B."/>
            <person name="Melville L.F."/>
            <person name="Walker P.J."/>
        </authorList>
    </citation>
    <scope>NUCLEOTIDE SEQUENCE</scope>
    <source>
        <strain evidence="9">DPP4816</strain>
    </source>
</reference>